<accession>A0A2W5TWA5</accession>
<evidence type="ECO:0000313" key="4">
    <source>
        <dbReference type="Proteomes" id="UP000249061"/>
    </source>
</evidence>
<dbReference type="GO" id="GO:0020037">
    <property type="term" value="F:heme binding"/>
    <property type="evidence" value="ECO:0007669"/>
    <property type="project" value="InterPro"/>
</dbReference>
<evidence type="ECO:0000313" key="3">
    <source>
        <dbReference type="EMBL" id="PZR17573.1"/>
    </source>
</evidence>
<dbReference type="InterPro" id="IPR024096">
    <property type="entry name" value="NO_sig/Golgi_transp_ligand-bd"/>
</dbReference>
<evidence type="ECO:0000259" key="2">
    <source>
        <dbReference type="Pfam" id="PF07700"/>
    </source>
</evidence>
<name>A0A2W5TWA5_9BACT</name>
<dbReference type="EMBL" id="QFQP01000002">
    <property type="protein sequence ID" value="PZR17573.1"/>
    <property type="molecule type" value="Genomic_DNA"/>
</dbReference>
<feature type="compositionally biased region" description="Basic and acidic residues" evidence="1">
    <location>
        <begin position="17"/>
        <end position="26"/>
    </location>
</feature>
<sequence length="101" mass="11619">MVLRVRTQAVRALPRAVQERARDDRRPRRASRGLTRAVPNARPPRFQLSWRDADTLDVEYLSERKLIDVYVGLARGVGKYFKEALTVTKLSETHVQIVFGT</sequence>
<gene>
    <name evidence="3" type="ORF">DI536_04470</name>
</gene>
<reference evidence="3 4" key="1">
    <citation type="submission" date="2017-08" db="EMBL/GenBank/DDBJ databases">
        <title>Infants hospitalized years apart are colonized by the same room-sourced microbial strains.</title>
        <authorList>
            <person name="Brooks B."/>
            <person name="Olm M.R."/>
            <person name="Firek B.A."/>
            <person name="Baker R."/>
            <person name="Thomas B.C."/>
            <person name="Morowitz M.J."/>
            <person name="Banfield J.F."/>
        </authorList>
    </citation>
    <scope>NUCLEOTIDE SEQUENCE [LARGE SCALE GENOMIC DNA]</scope>
    <source>
        <strain evidence="3">S2_003_000_R2_14</strain>
    </source>
</reference>
<feature type="domain" description="Heme NO-binding" evidence="2">
    <location>
        <begin position="36"/>
        <end position="88"/>
    </location>
</feature>
<dbReference type="AlphaFoldDB" id="A0A2W5TWA5"/>
<dbReference type="Proteomes" id="UP000249061">
    <property type="component" value="Unassembled WGS sequence"/>
</dbReference>
<protein>
    <recommendedName>
        <fullName evidence="2">Heme NO-binding domain-containing protein</fullName>
    </recommendedName>
</protein>
<dbReference type="InterPro" id="IPR011644">
    <property type="entry name" value="Heme_NO-bd"/>
</dbReference>
<comment type="caution">
    <text evidence="3">The sequence shown here is derived from an EMBL/GenBank/DDBJ whole genome shotgun (WGS) entry which is preliminary data.</text>
</comment>
<dbReference type="SUPFAM" id="SSF111126">
    <property type="entry name" value="Ligand-binding domain in the NO signalling and Golgi transport"/>
    <property type="match status" value="1"/>
</dbReference>
<dbReference type="InterPro" id="IPR038158">
    <property type="entry name" value="H-NOX_domain_sf"/>
</dbReference>
<dbReference type="Gene3D" id="3.90.1520.10">
    <property type="entry name" value="H-NOX domain"/>
    <property type="match status" value="1"/>
</dbReference>
<feature type="region of interest" description="Disordered" evidence="1">
    <location>
        <begin position="15"/>
        <end position="40"/>
    </location>
</feature>
<dbReference type="Pfam" id="PF07700">
    <property type="entry name" value="HNOB"/>
    <property type="match status" value="1"/>
</dbReference>
<organism evidence="3 4">
    <name type="scientific">Archangium gephyra</name>
    <dbReference type="NCBI Taxonomy" id="48"/>
    <lineage>
        <taxon>Bacteria</taxon>
        <taxon>Pseudomonadati</taxon>
        <taxon>Myxococcota</taxon>
        <taxon>Myxococcia</taxon>
        <taxon>Myxococcales</taxon>
        <taxon>Cystobacterineae</taxon>
        <taxon>Archangiaceae</taxon>
        <taxon>Archangium</taxon>
    </lineage>
</organism>
<evidence type="ECO:0000256" key="1">
    <source>
        <dbReference type="SAM" id="MobiDB-lite"/>
    </source>
</evidence>
<proteinExistence type="predicted"/>